<keyword evidence="10 11" id="KW-0998">Cell outer membrane</keyword>
<keyword evidence="5 11" id="KW-0812">Transmembrane</keyword>
<dbReference type="InterPro" id="IPR039426">
    <property type="entry name" value="TonB-dep_rcpt-like"/>
</dbReference>
<organism evidence="16 17">
    <name type="scientific">Novosphingobium endophyticum</name>
    <dbReference type="NCBI Taxonomy" id="1955250"/>
    <lineage>
        <taxon>Bacteria</taxon>
        <taxon>Pseudomonadati</taxon>
        <taxon>Pseudomonadota</taxon>
        <taxon>Alphaproteobacteria</taxon>
        <taxon>Sphingomonadales</taxon>
        <taxon>Sphingomonadaceae</taxon>
        <taxon>Novosphingobium</taxon>
    </lineage>
</organism>
<feature type="domain" description="TonB-dependent receptor-like beta-barrel" evidence="14">
    <location>
        <begin position="298"/>
        <end position="735"/>
    </location>
</feature>
<dbReference type="PANTHER" id="PTHR32552">
    <property type="entry name" value="FERRICHROME IRON RECEPTOR-RELATED"/>
    <property type="match status" value="1"/>
</dbReference>
<dbReference type="RefSeq" id="WP_188773034.1">
    <property type="nucleotide sequence ID" value="NZ_BMHK01000046.1"/>
</dbReference>
<evidence type="ECO:0000259" key="15">
    <source>
        <dbReference type="Pfam" id="PF07715"/>
    </source>
</evidence>
<evidence type="ECO:0000256" key="5">
    <source>
        <dbReference type="ARBA" id="ARBA00022692"/>
    </source>
</evidence>
<dbReference type="AlphaFoldDB" id="A0A916TWW1"/>
<evidence type="ECO:0000259" key="14">
    <source>
        <dbReference type="Pfam" id="PF00593"/>
    </source>
</evidence>
<evidence type="ECO:0000256" key="6">
    <source>
        <dbReference type="ARBA" id="ARBA00023004"/>
    </source>
</evidence>
<dbReference type="InterPro" id="IPR036942">
    <property type="entry name" value="Beta-barrel_TonB_sf"/>
</dbReference>
<dbReference type="SUPFAM" id="SSF56935">
    <property type="entry name" value="Porins"/>
    <property type="match status" value="1"/>
</dbReference>
<evidence type="ECO:0000256" key="7">
    <source>
        <dbReference type="ARBA" id="ARBA00023065"/>
    </source>
</evidence>
<dbReference type="Pfam" id="PF00593">
    <property type="entry name" value="TonB_dep_Rec_b-barrel"/>
    <property type="match status" value="1"/>
</dbReference>
<dbReference type="InterPro" id="IPR000531">
    <property type="entry name" value="Beta-barrel_TonB"/>
</dbReference>
<gene>
    <name evidence="16" type="primary">fyuA</name>
    <name evidence="16" type="ORF">GCM10011494_36890</name>
</gene>
<evidence type="ECO:0000313" key="17">
    <source>
        <dbReference type="Proteomes" id="UP000608154"/>
    </source>
</evidence>
<evidence type="ECO:0000256" key="4">
    <source>
        <dbReference type="ARBA" id="ARBA00022496"/>
    </source>
</evidence>
<evidence type="ECO:0000256" key="3">
    <source>
        <dbReference type="ARBA" id="ARBA00022452"/>
    </source>
</evidence>
<dbReference type="Pfam" id="PF07715">
    <property type="entry name" value="Plug"/>
    <property type="match status" value="1"/>
</dbReference>
<comment type="caution">
    <text evidence="16">The sequence shown here is derived from an EMBL/GenBank/DDBJ whole genome shotgun (WGS) entry which is preliminary data.</text>
</comment>
<proteinExistence type="inferred from homology"/>
<keyword evidence="13" id="KW-0732">Signal</keyword>
<keyword evidence="4" id="KW-0410">Iron transport</keyword>
<dbReference type="EMBL" id="BMHK01000046">
    <property type="protein sequence ID" value="GGC14694.1"/>
    <property type="molecule type" value="Genomic_DNA"/>
</dbReference>
<evidence type="ECO:0000256" key="12">
    <source>
        <dbReference type="RuleBase" id="RU003357"/>
    </source>
</evidence>
<comment type="similarity">
    <text evidence="11 12">Belongs to the TonB-dependent receptor family.</text>
</comment>
<reference evidence="16" key="1">
    <citation type="journal article" date="2014" name="Int. J. Syst. Evol. Microbiol.">
        <title>Complete genome sequence of Corynebacterium casei LMG S-19264T (=DSM 44701T), isolated from a smear-ripened cheese.</title>
        <authorList>
            <consortium name="US DOE Joint Genome Institute (JGI-PGF)"/>
            <person name="Walter F."/>
            <person name="Albersmeier A."/>
            <person name="Kalinowski J."/>
            <person name="Ruckert C."/>
        </authorList>
    </citation>
    <scope>NUCLEOTIDE SEQUENCE</scope>
    <source>
        <strain evidence="16">CGMCC 1.15095</strain>
    </source>
</reference>
<accession>A0A916TWW1</accession>
<feature type="chain" id="PRO_5037551498" evidence="13">
    <location>
        <begin position="28"/>
        <end position="773"/>
    </location>
</feature>
<evidence type="ECO:0000256" key="10">
    <source>
        <dbReference type="ARBA" id="ARBA00023237"/>
    </source>
</evidence>
<dbReference type="PANTHER" id="PTHR32552:SF81">
    <property type="entry name" value="TONB-DEPENDENT OUTER MEMBRANE RECEPTOR"/>
    <property type="match status" value="1"/>
</dbReference>
<reference evidence="16" key="2">
    <citation type="submission" date="2020-09" db="EMBL/GenBank/DDBJ databases">
        <authorList>
            <person name="Sun Q."/>
            <person name="Zhou Y."/>
        </authorList>
    </citation>
    <scope>NUCLEOTIDE SEQUENCE</scope>
    <source>
        <strain evidence="16">CGMCC 1.15095</strain>
    </source>
</reference>
<evidence type="ECO:0000256" key="13">
    <source>
        <dbReference type="SAM" id="SignalP"/>
    </source>
</evidence>
<sequence length="773" mass="84618">MYSRTILNSASAIALTTCALSPGMVLAQEVEPSAADDTIGIHDIVVTAEKRVGTVQTTPIAISAISGDTLEQNGVDSLTDISSIAPNVSFGQQVDQTIIVIRGVSSRDTTSIGDPAVSVSIDGVQLQRSSGLNASMFDLERVEVLRGPQGTLAGRNSTGGAINIITAKPTDEFSGSISAEVGSYKTFNTSGHVNVPINDWLKARVAFQTRNHDGYRNNAPGVDGDDDNTEAMRLTLALDPTDRLSGILTAEYIRSSNHGPAYYSQAVERYTAENVPPGLLVGDVILRQPDIDESRFPIPRGQQWDSEIKSVRGSLAYDFDVATLTYVGGWRAMDVDRHTWHGGAFGTNRQNFTYVHQDRLDSWTHELRLSGDANKPFFWQLGGYYFKENNPTPVSDLADYPLSEGLFGEQVLVFGFGRDRIVAKSKAAFGQVSYEVLPGLKVEAGARYTEDSKISQGADTSISDFGGYLASPCGIRGTPACTYTVTPVDLSGKWSKTTYHVALNWQSSPNNLHYVKFDTGYKAGGFGGTGLDGQQILLRPETIRAVEIGSKNRFLDGRLQVNLAAFYYDYSDQHINQFITTPTGAPASIRVNAGKSEYKGVEMDLKFQPTPEDTLDLFVGYTDAVFKEFLVGVGGQHRRQAAAEGNLDALGNWDLSGRSPPQSPKWQIIAGYGRDWSLFGGTLNTRVQMHYESKSYLNFENYDSDKRPAYTKTDLLVTYTSPDETWELQGYVRNIENSLIITNSQDATSGAFNSYRYQFAPPRTYGARLTVNF</sequence>
<dbReference type="Proteomes" id="UP000608154">
    <property type="component" value="Unassembled WGS sequence"/>
</dbReference>
<dbReference type="Gene3D" id="2.40.170.20">
    <property type="entry name" value="TonB-dependent receptor, beta-barrel domain"/>
    <property type="match status" value="1"/>
</dbReference>
<keyword evidence="8 12" id="KW-0798">TonB box</keyword>
<feature type="signal peptide" evidence="13">
    <location>
        <begin position="1"/>
        <end position="27"/>
    </location>
</feature>
<evidence type="ECO:0000256" key="11">
    <source>
        <dbReference type="PROSITE-ProRule" id="PRU01360"/>
    </source>
</evidence>
<protein>
    <submittedName>
        <fullName evidence="16">TonB-dependent receptor</fullName>
    </submittedName>
</protein>
<dbReference type="PROSITE" id="PS52016">
    <property type="entry name" value="TONB_DEPENDENT_REC_3"/>
    <property type="match status" value="1"/>
</dbReference>
<feature type="domain" description="TonB-dependent receptor plug" evidence="15">
    <location>
        <begin position="55"/>
        <end position="161"/>
    </location>
</feature>
<keyword evidence="3 11" id="KW-1134">Transmembrane beta strand</keyword>
<dbReference type="GO" id="GO:0009279">
    <property type="term" value="C:cell outer membrane"/>
    <property type="evidence" value="ECO:0007669"/>
    <property type="project" value="UniProtKB-SubCell"/>
</dbReference>
<keyword evidence="6" id="KW-0408">Iron</keyword>
<keyword evidence="9 11" id="KW-0472">Membrane</keyword>
<keyword evidence="7" id="KW-0406">Ion transport</keyword>
<keyword evidence="17" id="KW-1185">Reference proteome</keyword>
<evidence type="ECO:0000256" key="1">
    <source>
        <dbReference type="ARBA" id="ARBA00004571"/>
    </source>
</evidence>
<dbReference type="InterPro" id="IPR012910">
    <property type="entry name" value="Plug_dom"/>
</dbReference>
<name>A0A916TWW1_9SPHN</name>
<evidence type="ECO:0000256" key="9">
    <source>
        <dbReference type="ARBA" id="ARBA00023136"/>
    </source>
</evidence>
<dbReference type="GO" id="GO:0006826">
    <property type="term" value="P:iron ion transport"/>
    <property type="evidence" value="ECO:0007669"/>
    <property type="project" value="UniProtKB-KW"/>
</dbReference>
<evidence type="ECO:0000256" key="2">
    <source>
        <dbReference type="ARBA" id="ARBA00022448"/>
    </source>
</evidence>
<evidence type="ECO:0000256" key="8">
    <source>
        <dbReference type="ARBA" id="ARBA00023077"/>
    </source>
</evidence>
<evidence type="ECO:0000313" key="16">
    <source>
        <dbReference type="EMBL" id="GGC14694.1"/>
    </source>
</evidence>
<keyword evidence="16" id="KW-0675">Receptor</keyword>
<comment type="subcellular location">
    <subcellularLocation>
        <location evidence="1 11">Cell outer membrane</location>
        <topology evidence="1 11">Multi-pass membrane protein</topology>
    </subcellularLocation>
</comment>
<keyword evidence="2 11" id="KW-0813">Transport</keyword>